<evidence type="ECO:0000313" key="1">
    <source>
        <dbReference type="EMBL" id="QJH97192.1"/>
    </source>
</evidence>
<name>A0A6M3XHC0_9ZZZZ</name>
<organism evidence="1">
    <name type="scientific">viral metagenome</name>
    <dbReference type="NCBI Taxonomy" id="1070528"/>
    <lineage>
        <taxon>unclassified sequences</taxon>
        <taxon>metagenomes</taxon>
        <taxon>organismal metagenomes</taxon>
    </lineage>
</organism>
<proteinExistence type="predicted"/>
<sequence>MSNGAMMENVMELAKQGGSLGGQNLYTIMQSLIRGNFNTKKYKEAFGLEQEKFGESKRQWQSDFDRQKELDKFREELDRSTLALNQATSSRADTSAEMGRIGTYYPSATPGARQETRQDLISRGLLPESLLQETIVNPNKDTSRDSYPAAQSALYGNETTRGISTPQTRIVNAPAGTQVNPMQDAYLNLARLKQLINMGRSAPTITPSRAPGASIGTITPVSYGTLPTGPPGVWTAAGGYKTLKQYGY</sequence>
<dbReference type="EMBL" id="MT144677">
    <property type="protein sequence ID" value="QJH97192.1"/>
    <property type="molecule type" value="Genomic_DNA"/>
</dbReference>
<protein>
    <submittedName>
        <fullName evidence="1">Uncharacterized protein</fullName>
    </submittedName>
</protein>
<reference evidence="1" key="1">
    <citation type="submission" date="2020-03" db="EMBL/GenBank/DDBJ databases">
        <title>The deep terrestrial virosphere.</title>
        <authorList>
            <person name="Holmfeldt K."/>
            <person name="Nilsson E."/>
            <person name="Simone D."/>
            <person name="Lopez-Fernandez M."/>
            <person name="Wu X."/>
            <person name="de Brujin I."/>
            <person name="Lundin D."/>
            <person name="Andersson A."/>
            <person name="Bertilsson S."/>
            <person name="Dopson M."/>
        </authorList>
    </citation>
    <scope>NUCLEOTIDE SEQUENCE</scope>
    <source>
        <strain evidence="1">TM448B00948</strain>
    </source>
</reference>
<accession>A0A6M3XHC0</accession>
<gene>
    <name evidence="1" type="ORF">TM448B00948_0002</name>
</gene>
<dbReference type="AlphaFoldDB" id="A0A6M3XHC0"/>